<evidence type="ECO:0000256" key="4">
    <source>
        <dbReference type="ARBA" id="ARBA00023136"/>
    </source>
</evidence>
<feature type="transmembrane region" description="Helical" evidence="5">
    <location>
        <begin position="323"/>
        <end position="343"/>
    </location>
</feature>
<feature type="transmembrane region" description="Helical" evidence="5">
    <location>
        <begin position="207"/>
        <end position="229"/>
    </location>
</feature>
<evidence type="ECO:0000313" key="8">
    <source>
        <dbReference type="Proteomes" id="UP001499974"/>
    </source>
</evidence>
<accession>A0ABP8XF53</accession>
<dbReference type="InterPro" id="IPR001902">
    <property type="entry name" value="SLC26A/SulP_fam"/>
</dbReference>
<comment type="caution">
    <text evidence="7">The sequence shown here is derived from an EMBL/GenBank/DDBJ whole genome shotgun (WGS) entry which is preliminary data.</text>
</comment>
<organism evidence="7 8">
    <name type="scientific">Nocardioides conyzicola</name>
    <dbReference type="NCBI Taxonomy" id="1651781"/>
    <lineage>
        <taxon>Bacteria</taxon>
        <taxon>Bacillati</taxon>
        <taxon>Actinomycetota</taxon>
        <taxon>Actinomycetes</taxon>
        <taxon>Propionibacteriales</taxon>
        <taxon>Nocardioidaceae</taxon>
        <taxon>Nocardioides</taxon>
    </lineage>
</organism>
<evidence type="ECO:0000256" key="5">
    <source>
        <dbReference type="SAM" id="Phobius"/>
    </source>
</evidence>
<dbReference type="EMBL" id="BAABKM010000002">
    <property type="protein sequence ID" value="GAA4704896.1"/>
    <property type="molecule type" value="Genomic_DNA"/>
</dbReference>
<name>A0ABP8XF53_9ACTN</name>
<feature type="transmembrane region" description="Helical" evidence="5">
    <location>
        <begin position="69"/>
        <end position="88"/>
    </location>
</feature>
<feature type="transmembrane region" description="Helical" evidence="5">
    <location>
        <begin position="349"/>
        <end position="368"/>
    </location>
</feature>
<proteinExistence type="predicted"/>
<dbReference type="Gene3D" id="3.30.750.24">
    <property type="entry name" value="STAS domain"/>
    <property type="match status" value="1"/>
</dbReference>
<feature type="transmembrane region" description="Helical" evidence="5">
    <location>
        <begin position="249"/>
        <end position="269"/>
    </location>
</feature>
<gene>
    <name evidence="7" type="ORF">GCM10023349_23170</name>
</gene>
<feature type="transmembrane region" description="Helical" evidence="5">
    <location>
        <begin position="16"/>
        <end position="32"/>
    </location>
</feature>
<evidence type="ECO:0000259" key="6">
    <source>
        <dbReference type="PROSITE" id="PS50801"/>
    </source>
</evidence>
<keyword evidence="2 5" id="KW-0812">Transmembrane</keyword>
<dbReference type="Pfam" id="PF01740">
    <property type="entry name" value="STAS"/>
    <property type="match status" value="1"/>
</dbReference>
<evidence type="ECO:0000313" key="7">
    <source>
        <dbReference type="EMBL" id="GAA4704896.1"/>
    </source>
</evidence>
<dbReference type="PANTHER" id="PTHR11814">
    <property type="entry name" value="SULFATE TRANSPORTER"/>
    <property type="match status" value="1"/>
</dbReference>
<dbReference type="Proteomes" id="UP001499974">
    <property type="component" value="Unassembled WGS sequence"/>
</dbReference>
<protein>
    <submittedName>
        <fullName evidence="7">SulP family inorganic anion transporter</fullName>
    </submittedName>
</protein>
<dbReference type="PROSITE" id="PS50801">
    <property type="entry name" value="STAS"/>
    <property type="match status" value="1"/>
</dbReference>
<feature type="domain" description="STAS" evidence="6">
    <location>
        <begin position="444"/>
        <end position="550"/>
    </location>
</feature>
<keyword evidence="8" id="KW-1185">Reference proteome</keyword>
<dbReference type="InterPro" id="IPR036513">
    <property type="entry name" value="STAS_dom_sf"/>
</dbReference>
<evidence type="ECO:0000256" key="1">
    <source>
        <dbReference type="ARBA" id="ARBA00004141"/>
    </source>
</evidence>
<evidence type="ECO:0000256" key="2">
    <source>
        <dbReference type="ARBA" id="ARBA00022692"/>
    </source>
</evidence>
<dbReference type="Pfam" id="PF00916">
    <property type="entry name" value="Sulfate_transp"/>
    <property type="match status" value="1"/>
</dbReference>
<feature type="transmembrane region" description="Helical" evidence="5">
    <location>
        <begin position="177"/>
        <end position="195"/>
    </location>
</feature>
<feature type="transmembrane region" description="Helical" evidence="5">
    <location>
        <begin position="100"/>
        <end position="118"/>
    </location>
</feature>
<dbReference type="InterPro" id="IPR011547">
    <property type="entry name" value="SLC26A/SulP_dom"/>
</dbReference>
<comment type="subcellular location">
    <subcellularLocation>
        <location evidence="1">Membrane</location>
        <topology evidence="1">Multi-pass membrane protein</topology>
    </subcellularLocation>
</comment>
<feature type="transmembrane region" description="Helical" evidence="5">
    <location>
        <begin position="380"/>
        <end position="410"/>
    </location>
</feature>
<keyword evidence="4 5" id="KW-0472">Membrane</keyword>
<evidence type="ECO:0000256" key="3">
    <source>
        <dbReference type="ARBA" id="ARBA00022989"/>
    </source>
</evidence>
<dbReference type="SUPFAM" id="SSF52091">
    <property type="entry name" value="SpoIIaa-like"/>
    <property type="match status" value="1"/>
</dbReference>
<feature type="transmembrane region" description="Helical" evidence="5">
    <location>
        <begin position="44"/>
        <end position="63"/>
    </location>
</feature>
<dbReference type="RefSeq" id="WP_345521421.1">
    <property type="nucleotide sequence ID" value="NZ_BAABKM010000002.1"/>
</dbReference>
<keyword evidence="3 5" id="KW-1133">Transmembrane helix</keyword>
<reference evidence="8" key="1">
    <citation type="journal article" date="2019" name="Int. J. Syst. Evol. Microbiol.">
        <title>The Global Catalogue of Microorganisms (GCM) 10K type strain sequencing project: providing services to taxonomists for standard genome sequencing and annotation.</title>
        <authorList>
            <consortium name="The Broad Institute Genomics Platform"/>
            <consortium name="The Broad Institute Genome Sequencing Center for Infectious Disease"/>
            <person name="Wu L."/>
            <person name="Ma J."/>
        </authorList>
    </citation>
    <scope>NUCLEOTIDE SEQUENCE [LARGE SCALE GENOMIC DNA]</scope>
    <source>
        <strain evidence="8">JCM 18531</strain>
    </source>
</reference>
<dbReference type="InterPro" id="IPR002645">
    <property type="entry name" value="STAS_dom"/>
</dbReference>
<sequence length="555" mass="57043">MPAGLLPTLSGYRRGWIRYDVVAGLAAGTVVIPQAMAYATIAGLPVEVGLYTCMLPMVAYALLGGSRSLSISTTSTIAILTASTLATLPADRSGDDLLRSAFTLTVLVGLALLVMRLFRLGSLVEQISPATMTGVKAGVGLTVAATQLPTLLGVAGDAEDEGFFGKLGDTISKLGDLNTATVAVSAGAIAVLYALRRLAPQVPGPLVVAVGGILLVAATDIESHGLALIPDVPSGLPTPTMPLWGDIGALLPGALAIAVMAFMETVLVARAQRQRSEPAIDSDQELLANGVAALAGGFSQCLPPAGGFSQSAVNQRAGARSQLAGIVTAVLAVLVALFLGPVLDDLPEAILAAMVMVAVLGLVSPAEFARLRRIDRAEFWVALAVAVVGLTAGLLLAVGLGVALTLVLVLRAFSSNRARPLYPRAGGGWTLVAPAPGDVLPAYDDVLLLHLESGLYTGNARPTQDAILAAALAARPRAVVLEGAQVTRVTVPLLEVVQGLAADLQEEGIGLLLAGFPESTVEAARHSHWFARFDEGGRVFRTVDEAVEKVRTTGP</sequence>